<feature type="transmembrane region" description="Helical" evidence="16">
    <location>
        <begin position="69"/>
        <end position="88"/>
    </location>
</feature>
<comment type="catalytic activity">
    <reaction evidence="15">
        <text>[GlcNAc-(1-&gt;4)-Mur2Ac(oyl-L-Ala-gamma-D-Glu-L-Lys-D-Ala-D-Ala)](n)-di-trans,octa-cis-undecaprenyl diphosphate + beta-D-GlcNAc-(1-&gt;4)-Mur2Ac(oyl-L-Ala-gamma-D-Glu-L-Lys-D-Ala-D-Ala)-di-trans,octa-cis-undecaprenyl diphosphate = [GlcNAc-(1-&gt;4)-Mur2Ac(oyl-L-Ala-gamma-D-Glu-L-Lys-D-Ala-D-Ala)](n+1)-di-trans,octa-cis-undecaprenyl diphosphate + di-trans,octa-cis-undecaprenyl diphosphate + H(+)</text>
        <dbReference type="Rhea" id="RHEA:23708"/>
        <dbReference type="Rhea" id="RHEA-COMP:9602"/>
        <dbReference type="Rhea" id="RHEA-COMP:9603"/>
        <dbReference type="ChEBI" id="CHEBI:15378"/>
        <dbReference type="ChEBI" id="CHEBI:58405"/>
        <dbReference type="ChEBI" id="CHEBI:60033"/>
        <dbReference type="ChEBI" id="CHEBI:78435"/>
        <dbReference type="EC" id="2.4.99.28"/>
    </reaction>
</comment>
<feature type="transmembrane region" description="Helical" evidence="16">
    <location>
        <begin position="94"/>
        <end position="110"/>
    </location>
</feature>
<comment type="subcellular location">
    <subcellularLocation>
        <location evidence="1">Membrane</location>
        <topology evidence="1">Multi-pass membrane protein</topology>
    </subcellularLocation>
</comment>
<evidence type="ECO:0000256" key="12">
    <source>
        <dbReference type="ARBA" id="ARBA00041185"/>
    </source>
</evidence>
<name>A0A0G2ATB3_9BACT</name>
<dbReference type="EC" id="2.4.99.28" evidence="14"/>
<dbReference type="GO" id="GO:0051301">
    <property type="term" value="P:cell division"/>
    <property type="evidence" value="ECO:0007669"/>
    <property type="project" value="InterPro"/>
</dbReference>
<evidence type="ECO:0000313" key="18">
    <source>
        <dbReference type="Proteomes" id="UP000034290"/>
    </source>
</evidence>
<organism evidence="17 18">
    <name type="scientific">Candidatus Giovannonibacteria bacterium GW2011_GWA2_53_7</name>
    <dbReference type="NCBI Taxonomy" id="1618650"/>
    <lineage>
        <taxon>Bacteria</taxon>
        <taxon>Candidatus Giovannoniibacteriota</taxon>
    </lineage>
</organism>
<dbReference type="GO" id="GO:0008955">
    <property type="term" value="F:peptidoglycan glycosyltransferase activity"/>
    <property type="evidence" value="ECO:0007669"/>
    <property type="project" value="UniProtKB-EC"/>
</dbReference>
<evidence type="ECO:0000256" key="5">
    <source>
        <dbReference type="ARBA" id="ARBA00022960"/>
    </source>
</evidence>
<feature type="transmembrane region" description="Helical" evidence="16">
    <location>
        <begin position="117"/>
        <end position="138"/>
    </location>
</feature>
<evidence type="ECO:0000256" key="7">
    <source>
        <dbReference type="ARBA" id="ARBA00022989"/>
    </source>
</evidence>
<evidence type="ECO:0000256" key="15">
    <source>
        <dbReference type="ARBA" id="ARBA00049902"/>
    </source>
</evidence>
<evidence type="ECO:0000256" key="16">
    <source>
        <dbReference type="SAM" id="Phobius"/>
    </source>
</evidence>
<keyword evidence="7 16" id="KW-1133">Transmembrane helix</keyword>
<proteinExistence type="inferred from homology"/>
<feature type="transmembrane region" description="Helical" evidence="16">
    <location>
        <begin position="268"/>
        <end position="290"/>
    </location>
</feature>
<feature type="transmembrane region" description="Helical" evidence="16">
    <location>
        <begin position="235"/>
        <end position="256"/>
    </location>
</feature>
<evidence type="ECO:0000256" key="13">
    <source>
        <dbReference type="ARBA" id="ARBA00041418"/>
    </source>
</evidence>
<gene>
    <name evidence="17" type="ORF">UY81_C0034G0014</name>
</gene>
<reference evidence="17 18" key="1">
    <citation type="journal article" date="2015" name="Nature">
        <title>rRNA introns, odd ribosomes, and small enigmatic genomes across a large radiation of phyla.</title>
        <authorList>
            <person name="Brown C.T."/>
            <person name="Hug L.A."/>
            <person name="Thomas B.C."/>
            <person name="Sharon I."/>
            <person name="Castelle C.J."/>
            <person name="Singh A."/>
            <person name="Wilkins M.J."/>
            <person name="Williams K.H."/>
            <person name="Banfield J.F."/>
        </authorList>
    </citation>
    <scope>NUCLEOTIDE SEQUENCE [LARGE SCALE GENOMIC DNA]</scope>
</reference>
<dbReference type="GO" id="GO:0009252">
    <property type="term" value="P:peptidoglycan biosynthetic process"/>
    <property type="evidence" value="ECO:0007669"/>
    <property type="project" value="UniProtKB-KW"/>
</dbReference>
<evidence type="ECO:0000313" key="17">
    <source>
        <dbReference type="EMBL" id="KKW36069.1"/>
    </source>
</evidence>
<dbReference type="GO" id="GO:0015648">
    <property type="term" value="F:lipid-linked peptidoglycan transporter activity"/>
    <property type="evidence" value="ECO:0007669"/>
    <property type="project" value="TreeGrafter"/>
</dbReference>
<evidence type="ECO:0000256" key="4">
    <source>
        <dbReference type="ARBA" id="ARBA00022692"/>
    </source>
</evidence>
<keyword evidence="6" id="KW-0573">Peptidoglycan synthesis</keyword>
<evidence type="ECO:0000256" key="3">
    <source>
        <dbReference type="ARBA" id="ARBA00022679"/>
    </source>
</evidence>
<evidence type="ECO:0000256" key="9">
    <source>
        <dbReference type="ARBA" id="ARBA00032370"/>
    </source>
</evidence>
<sequence length="300" mass="31367">MSRAPYLFSLALIATALVFAPHIGFSHAGGTRWLLIGGYTFQPAEALKITGVIAAAAYFSIIRGKIATHTWGLGGFFAIIALPVLLLILQPDLGTLGIVLAGISAVFFVAGARSRDILLVIVCGLLALALLAAFRPYVRDRVMTFINPSLNQQTQGYQIRQSLIAIGSGGVLGRGFGQGVQKFTYLPEPMGDSIFAVAGEELGFAGGVLLILLFLGLVLRGFFIAAHAPDMFGSLLGAGISTVLAGQAFINIGAMLSILPLTGIPLTFVSQGGSAMMISLASAGILLNVSKYRTKSAKPR</sequence>
<keyword evidence="5" id="KW-0133">Cell shape</keyword>
<evidence type="ECO:0000256" key="10">
    <source>
        <dbReference type="ARBA" id="ARBA00033270"/>
    </source>
</evidence>
<evidence type="ECO:0000256" key="6">
    <source>
        <dbReference type="ARBA" id="ARBA00022984"/>
    </source>
</evidence>
<keyword evidence="4 16" id="KW-0812">Transmembrane</keyword>
<evidence type="ECO:0000256" key="2">
    <source>
        <dbReference type="ARBA" id="ARBA00022676"/>
    </source>
</evidence>
<dbReference type="InterPro" id="IPR001182">
    <property type="entry name" value="FtsW/RodA"/>
</dbReference>
<protein>
    <recommendedName>
        <fullName evidence="12">Probable peptidoglycan glycosyltransferase FtsW</fullName>
        <ecNumber evidence="14">2.4.99.28</ecNumber>
    </recommendedName>
    <alternativeName>
        <fullName evidence="13">Cell division protein FtsW</fullName>
    </alternativeName>
    <alternativeName>
        <fullName evidence="10">Cell wall polymerase</fullName>
    </alternativeName>
    <alternativeName>
        <fullName evidence="9">Peptidoglycan polymerase</fullName>
    </alternativeName>
</protein>
<dbReference type="PANTHER" id="PTHR30474">
    <property type="entry name" value="CELL CYCLE PROTEIN"/>
    <property type="match status" value="1"/>
</dbReference>
<keyword evidence="3" id="KW-0808">Transferase</keyword>
<evidence type="ECO:0000256" key="14">
    <source>
        <dbReference type="ARBA" id="ARBA00044770"/>
    </source>
</evidence>
<evidence type="ECO:0000256" key="11">
    <source>
        <dbReference type="ARBA" id="ARBA00038053"/>
    </source>
</evidence>
<keyword evidence="2" id="KW-0328">Glycosyltransferase</keyword>
<evidence type="ECO:0000256" key="8">
    <source>
        <dbReference type="ARBA" id="ARBA00023136"/>
    </source>
</evidence>
<dbReference type="GO" id="GO:0032153">
    <property type="term" value="C:cell division site"/>
    <property type="evidence" value="ECO:0007669"/>
    <property type="project" value="TreeGrafter"/>
</dbReference>
<dbReference type="AlphaFoldDB" id="A0A0G2ATB3"/>
<accession>A0A0G2ATB3</accession>
<feature type="transmembrane region" description="Helical" evidence="16">
    <location>
        <begin position="202"/>
        <end position="223"/>
    </location>
</feature>
<dbReference type="GO" id="GO:0008360">
    <property type="term" value="P:regulation of cell shape"/>
    <property type="evidence" value="ECO:0007669"/>
    <property type="project" value="UniProtKB-KW"/>
</dbReference>
<evidence type="ECO:0000256" key="1">
    <source>
        <dbReference type="ARBA" id="ARBA00004141"/>
    </source>
</evidence>
<dbReference type="Proteomes" id="UP000034290">
    <property type="component" value="Unassembled WGS sequence"/>
</dbReference>
<dbReference type="PANTHER" id="PTHR30474:SF2">
    <property type="entry name" value="PEPTIDOGLYCAN GLYCOSYLTRANSFERASE FTSW-RELATED"/>
    <property type="match status" value="1"/>
</dbReference>
<comment type="caution">
    <text evidence="17">The sequence shown here is derived from an EMBL/GenBank/DDBJ whole genome shotgun (WGS) entry which is preliminary data.</text>
</comment>
<dbReference type="EMBL" id="LCRM01000034">
    <property type="protein sequence ID" value="KKW36069.1"/>
    <property type="molecule type" value="Genomic_DNA"/>
</dbReference>
<dbReference type="GO" id="GO:0005886">
    <property type="term" value="C:plasma membrane"/>
    <property type="evidence" value="ECO:0007669"/>
    <property type="project" value="TreeGrafter"/>
</dbReference>
<comment type="similarity">
    <text evidence="11">Belongs to the SEDS family. FtsW subfamily.</text>
</comment>
<keyword evidence="8 16" id="KW-0472">Membrane</keyword>
<dbReference type="Pfam" id="PF01098">
    <property type="entry name" value="FTSW_RODA_SPOVE"/>
    <property type="match status" value="1"/>
</dbReference>
<feature type="transmembrane region" description="Helical" evidence="16">
    <location>
        <begin position="44"/>
        <end position="62"/>
    </location>
</feature>